<dbReference type="GO" id="GO:0005776">
    <property type="term" value="C:autophagosome"/>
    <property type="evidence" value="ECO:0007669"/>
    <property type="project" value="TreeGrafter"/>
</dbReference>
<feature type="binding site" evidence="10">
    <location>
        <position position="42"/>
    </location>
    <ligand>
        <name>ATP</name>
        <dbReference type="ChEBI" id="CHEBI:30616"/>
    </ligand>
</feature>
<name>A0A8D2J0V6_VARKO</name>
<dbReference type="EC" id="2.7.11.1" evidence="1"/>
<dbReference type="GO" id="GO:0010506">
    <property type="term" value="P:regulation of autophagy"/>
    <property type="evidence" value="ECO:0007669"/>
    <property type="project" value="InterPro"/>
</dbReference>
<dbReference type="GO" id="GO:0004674">
    <property type="term" value="F:protein serine/threonine kinase activity"/>
    <property type="evidence" value="ECO:0007669"/>
    <property type="project" value="UniProtKB-KW"/>
</dbReference>
<evidence type="ECO:0000256" key="9">
    <source>
        <dbReference type="ARBA" id="ARBA00048679"/>
    </source>
</evidence>
<keyword evidence="7 10" id="KW-0067">ATP-binding</keyword>
<dbReference type="InterPro" id="IPR045269">
    <property type="entry name" value="Atg1-like"/>
</dbReference>
<dbReference type="Proteomes" id="UP000694545">
    <property type="component" value="Unplaced"/>
</dbReference>
<dbReference type="PANTHER" id="PTHR24348:SF65">
    <property type="entry name" value="SERINE_THREONINE-PROTEIN KINASE ULK3"/>
    <property type="match status" value="1"/>
</dbReference>
<organism evidence="12 13">
    <name type="scientific">Varanus komodoensis</name>
    <name type="common">Komodo dragon</name>
    <dbReference type="NCBI Taxonomy" id="61221"/>
    <lineage>
        <taxon>Eukaryota</taxon>
        <taxon>Metazoa</taxon>
        <taxon>Chordata</taxon>
        <taxon>Craniata</taxon>
        <taxon>Vertebrata</taxon>
        <taxon>Euteleostomi</taxon>
        <taxon>Lepidosauria</taxon>
        <taxon>Squamata</taxon>
        <taxon>Bifurcata</taxon>
        <taxon>Unidentata</taxon>
        <taxon>Episquamata</taxon>
        <taxon>Toxicofera</taxon>
        <taxon>Anguimorpha</taxon>
        <taxon>Paleoanguimorpha</taxon>
        <taxon>Varanoidea</taxon>
        <taxon>Varanidae</taxon>
        <taxon>Varanus</taxon>
    </lineage>
</organism>
<reference evidence="12" key="1">
    <citation type="submission" date="2025-08" db="UniProtKB">
        <authorList>
            <consortium name="Ensembl"/>
        </authorList>
    </citation>
    <scope>IDENTIFICATION</scope>
</reference>
<dbReference type="GO" id="GO:0034727">
    <property type="term" value="P:piecemeal microautophagy of the nucleus"/>
    <property type="evidence" value="ECO:0007669"/>
    <property type="project" value="TreeGrafter"/>
</dbReference>
<dbReference type="InterPro" id="IPR011009">
    <property type="entry name" value="Kinase-like_dom_sf"/>
</dbReference>
<dbReference type="PROSITE" id="PS00107">
    <property type="entry name" value="PROTEIN_KINASE_ATP"/>
    <property type="match status" value="1"/>
</dbReference>
<evidence type="ECO:0000256" key="1">
    <source>
        <dbReference type="ARBA" id="ARBA00012513"/>
    </source>
</evidence>
<comment type="catalytic activity">
    <reaction evidence="8">
        <text>L-threonyl-[protein] + ATP = O-phospho-L-threonyl-[protein] + ADP + H(+)</text>
        <dbReference type="Rhea" id="RHEA:46608"/>
        <dbReference type="Rhea" id="RHEA-COMP:11060"/>
        <dbReference type="Rhea" id="RHEA-COMP:11605"/>
        <dbReference type="ChEBI" id="CHEBI:15378"/>
        <dbReference type="ChEBI" id="CHEBI:30013"/>
        <dbReference type="ChEBI" id="CHEBI:30616"/>
        <dbReference type="ChEBI" id="CHEBI:61977"/>
        <dbReference type="ChEBI" id="CHEBI:456216"/>
        <dbReference type="EC" id="2.7.11.1"/>
    </reaction>
</comment>
<dbReference type="PANTHER" id="PTHR24348">
    <property type="entry name" value="SERINE/THREONINE-PROTEIN KINASE UNC-51-RELATED"/>
    <property type="match status" value="1"/>
</dbReference>
<sequence>MAGWAPPQLEDFILTERLGSGTYATVFKAYRKKNAREVVAIKCVSKKNLNKASVENLLTEIEILKTVRHPHIVELKDFQGPDSAYGNLQCSPSLRGLVFHSAGQHC</sequence>
<dbReference type="InterPro" id="IPR000719">
    <property type="entry name" value="Prot_kinase_dom"/>
</dbReference>
<dbReference type="GO" id="GO:0000045">
    <property type="term" value="P:autophagosome assembly"/>
    <property type="evidence" value="ECO:0007669"/>
    <property type="project" value="TreeGrafter"/>
</dbReference>
<evidence type="ECO:0000256" key="10">
    <source>
        <dbReference type="PROSITE-ProRule" id="PRU10141"/>
    </source>
</evidence>
<dbReference type="GO" id="GO:0034045">
    <property type="term" value="C:phagophore assembly site membrane"/>
    <property type="evidence" value="ECO:0007669"/>
    <property type="project" value="TreeGrafter"/>
</dbReference>
<evidence type="ECO:0000256" key="4">
    <source>
        <dbReference type="ARBA" id="ARBA00022679"/>
    </source>
</evidence>
<keyword evidence="4" id="KW-0808">Transferase</keyword>
<evidence type="ECO:0000256" key="3">
    <source>
        <dbReference type="ARBA" id="ARBA00022527"/>
    </source>
</evidence>
<keyword evidence="5 10" id="KW-0547">Nucleotide-binding</keyword>
<feature type="domain" description="Protein kinase" evidence="11">
    <location>
        <begin position="12"/>
        <end position="106"/>
    </location>
</feature>
<evidence type="ECO:0000256" key="8">
    <source>
        <dbReference type="ARBA" id="ARBA00047899"/>
    </source>
</evidence>
<evidence type="ECO:0000313" key="13">
    <source>
        <dbReference type="Proteomes" id="UP000694545"/>
    </source>
</evidence>
<reference evidence="12" key="2">
    <citation type="submission" date="2025-09" db="UniProtKB">
        <authorList>
            <consortium name="Ensembl"/>
        </authorList>
    </citation>
    <scope>IDENTIFICATION</scope>
</reference>
<keyword evidence="6" id="KW-0418">Kinase</keyword>
<dbReference type="SUPFAM" id="SSF56112">
    <property type="entry name" value="Protein kinase-like (PK-like)"/>
    <property type="match status" value="1"/>
</dbReference>
<evidence type="ECO:0000256" key="6">
    <source>
        <dbReference type="ARBA" id="ARBA00022777"/>
    </source>
</evidence>
<dbReference type="Gene3D" id="3.30.200.20">
    <property type="entry name" value="Phosphorylase Kinase, domain 1"/>
    <property type="match status" value="1"/>
</dbReference>
<dbReference type="Pfam" id="PF00069">
    <property type="entry name" value="Pkinase"/>
    <property type="match status" value="1"/>
</dbReference>
<dbReference type="Ensembl" id="ENSVKKT00000005655.1">
    <property type="protein sequence ID" value="ENSVKKP00000005500.1"/>
    <property type="gene ID" value="ENSVKKG00000004038.1"/>
</dbReference>
<comment type="catalytic activity">
    <reaction evidence="9">
        <text>L-seryl-[protein] + ATP = O-phospho-L-seryl-[protein] + ADP + H(+)</text>
        <dbReference type="Rhea" id="RHEA:17989"/>
        <dbReference type="Rhea" id="RHEA-COMP:9863"/>
        <dbReference type="Rhea" id="RHEA-COMP:11604"/>
        <dbReference type="ChEBI" id="CHEBI:15378"/>
        <dbReference type="ChEBI" id="CHEBI:29999"/>
        <dbReference type="ChEBI" id="CHEBI:30616"/>
        <dbReference type="ChEBI" id="CHEBI:83421"/>
        <dbReference type="ChEBI" id="CHEBI:456216"/>
        <dbReference type="EC" id="2.7.11.1"/>
    </reaction>
</comment>
<evidence type="ECO:0000256" key="7">
    <source>
        <dbReference type="ARBA" id="ARBA00022840"/>
    </source>
</evidence>
<keyword evidence="3" id="KW-0723">Serine/threonine-protein kinase</keyword>
<dbReference type="PROSITE" id="PS50011">
    <property type="entry name" value="PROTEIN_KINASE_DOM"/>
    <property type="match status" value="1"/>
</dbReference>
<dbReference type="GO" id="GO:0000422">
    <property type="term" value="P:autophagy of mitochondrion"/>
    <property type="evidence" value="ECO:0007669"/>
    <property type="project" value="TreeGrafter"/>
</dbReference>
<protein>
    <recommendedName>
        <fullName evidence="1">non-specific serine/threonine protein kinase</fullName>
        <ecNumber evidence="1">2.7.11.1</ecNumber>
    </recommendedName>
</protein>
<dbReference type="GO" id="GO:0042594">
    <property type="term" value="P:response to starvation"/>
    <property type="evidence" value="ECO:0007669"/>
    <property type="project" value="TreeGrafter"/>
</dbReference>
<accession>A0A8D2J0V6</accession>
<keyword evidence="2" id="KW-0963">Cytoplasm</keyword>
<dbReference type="InterPro" id="IPR017441">
    <property type="entry name" value="Protein_kinase_ATP_BS"/>
</dbReference>
<evidence type="ECO:0000256" key="5">
    <source>
        <dbReference type="ARBA" id="ARBA00022741"/>
    </source>
</evidence>
<dbReference type="AlphaFoldDB" id="A0A8D2J0V6"/>
<dbReference type="FunFam" id="3.30.200.20:FF:000042">
    <property type="entry name" value="Aurora kinase A"/>
    <property type="match status" value="1"/>
</dbReference>
<evidence type="ECO:0000259" key="11">
    <source>
        <dbReference type="PROSITE" id="PS50011"/>
    </source>
</evidence>
<dbReference type="GO" id="GO:0005524">
    <property type="term" value="F:ATP binding"/>
    <property type="evidence" value="ECO:0007669"/>
    <property type="project" value="UniProtKB-UniRule"/>
</dbReference>
<keyword evidence="13" id="KW-1185">Reference proteome</keyword>
<dbReference type="GO" id="GO:0005829">
    <property type="term" value="C:cytosol"/>
    <property type="evidence" value="ECO:0007669"/>
    <property type="project" value="TreeGrafter"/>
</dbReference>
<dbReference type="GO" id="GO:0061709">
    <property type="term" value="P:reticulophagy"/>
    <property type="evidence" value="ECO:0007669"/>
    <property type="project" value="TreeGrafter"/>
</dbReference>
<evidence type="ECO:0000313" key="12">
    <source>
        <dbReference type="Ensembl" id="ENSVKKP00000005500.1"/>
    </source>
</evidence>
<evidence type="ECO:0000256" key="2">
    <source>
        <dbReference type="ARBA" id="ARBA00022490"/>
    </source>
</evidence>
<proteinExistence type="predicted"/>